<evidence type="ECO:0000256" key="1">
    <source>
        <dbReference type="ARBA" id="ARBA00007265"/>
    </source>
</evidence>
<reference evidence="8" key="1">
    <citation type="journal article" date="2015" name="Genome Announc.">
        <title>Genome sequence of the AIDS-associated pathogen Penicillium marneffei (ATCC18224) and its near taxonomic relative Talaromyces stipitatus (ATCC10500).</title>
        <authorList>
            <person name="Nierman W.C."/>
            <person name="Fedorova-Abrams N.D."/>
            <person name="Andrianopoulos A."/>
        </authorList>
    </citation>
    <scope>NUCLEOTIDE SEQUENCE [LARGE SCALE GENOMIC DNA]</scope>
    <source>
        <strain evidence="8">ATCC 18224 / CBS 334.59 / QM 7333</strain>
    </source>
</reference>
<protein>
    <submittedName>
        <fullName evidence="7">Poly(A) polymerase, putative</fullName>
    </submittedName>
</protein>
<dbReference type="GO" id="GO:0052929">
    <property type="term" value="F:ATP:3'-cytidine-cytidine-tRNA adenylyltransferase activity"/>
    <property type="evidence" value="ECO:0007669"/>
    <property type="project" value="TreeGrafter"/>
</dbReference>
<dbReference type="InterPro" id="IPR002646">
    <property type="entry name" value="PolA_pol_head_dom"/>
</dbReference>
<evidence type="ECO:0000256" key="5">
    <source>
        <dbReference type="SAM" id="MobiDB-lite"/>
    </source>
</evidence>
<keyword evidence="2 4" id="KW-0808">Transferase</keyword>
<dbReference type="InterPro" id="IPR043519">
    <property type="entry name" value="NT_sf"/>
</dbReference>
<evidence type="ECO:0000313" key="7">
    <source>
        <dbReference type="EMBL" id="EEA20913.1"/>
    </source>
</evidence>
<feature type="domain" description="Poly A polymerase head" evidence="6">
    <location>
        <begin position="78"/>
        <end position="119"/>
    </location>
</feature>
<dbReference type="GO" id="GO:0003723">
    <property type="term" value="F:RNA binding"/>
    <property type="evidence" value="ECO:0007669"/>
    <property type="project" value="UniProtKB-KW"/>
</dbReference>
<name>B6QNZ2_TALMQ</name>
<proteinExistence type="inferred from homology"/>
<dbReference type="VEuPathDB" id="FungiDB:PMAA_047270"/>
<dbReference type="OrthoDB" id="445712at2759"/>
<dbReference type="SUPFAM" id="SSF81891">
    <property type="entry name" value="Poly A polymerase C-terminal region-like"/>
    <property type="match status" value="1"/>
</dbReference>
<dbReference type="Gene3D" id="1.10.3090.10">
    <property type="entry name" value="cca-adding enzyme, domain 2"/>
    <property type="match status" value="1"/>
</dbReference>
<dbReference type="Proteomes" id="UP000001294">
    <property type="component" value="Unassembled WGS sequence"/>
</dbReference>
<organism evidence="7 8">
    <name type="scientific">Talaromyces marneffei (strain ATCC 18224 / CBS 334.59 / QM 7333)</name>
    <name type="common">Penicillium marneffei</name>
    <dbReference type="NCBI Taxonomy" id="441960"/>
    <lineage>
        <taxon>Eukaryota</taxon>
        <taxon>Fungi</taxon>
        <taxon>Dikarya</taxon>
        <taxon>Ascomycota</taxon>
        <taxon>Pezizomycotina</taxon>
        <taxon>Eurotiomycetes</taxon>
        <taxon>Eurotiomycetidae</taxon>
        <taxon>Eurotiales</taxon>
        <taxon>Trichocomaceae</taxon>
        <taxon>Talaromyces</taxon>
        <taxon>Talaromyces sect. Talaromyces</taxon>
    </lineage>
</organism>
<dbReference type="SUPFAM" id="SSF81301">
    <property type="entry name" value="Nucleotidyltransferase"/>
    <property type="match status" value="1"/>
</dbReference>
<dbReference type="STRING" id="441960.B6QNZ2"/>
<comment type="similarity">
    <text evidence="1 4">Belongs to the tRNA nucleotidyltransferase/poly(A) polymerase family.</text>
</comment>
<dbReference type="GO" id="GO:0052927">
    <property type="term" value="F:CC tRNA cytidylyltransferase activity"/>
    <property type="evidence" value="ECO:0007669"/>
    <property type="project" value="TreeGrafter"/>
</dbReference>
<dbReference type="PhylomeDB" id="B6QNZ2"/>
<dbReference type="PANTHER" id="PTHR13734:SF5">
    <property type="entry name" value="CCA TRNA NUCLEOTIDYLTRANSFERASE, MITOCHONDRIAL"/>
    <property type="match status" value="1"/>
</dbReference>
<keyword evidence="8" id="KW-1185">Reference proteome</keyword>
<feature type="compositionally biased region" description="Polar residues" evidence="5">
    <location>
        <begin position="118"/>
        <end position="132"/>
    </location>
</feature>
<dbReference type="GO" id="GO:0001680">
    <property type="term" value="P:tRNA 3'-terminal CCA addition"/>
    <property type="evidence" value="ECO:0007669"/>
    <property type="project" value="UniProtKB-ARBA"/>
</dbReference>
<dbReference type="EMBL" id="DS995904">
    <property type="protein sequence ID" value="EEA20913.1"/>
    <property type="molecule type" value="Genomic_DNA"/>
</dbReference>
<dbReference type="Pfam" id="PF01743">
    <property type="entry name" value="PolyA_pol"/>
    <property type="match status" value="2"/>
</dbReference>
<dbReference type="PANTHER" id="PTHR13734">
    <property type="entry name" value="TRNA-NUCLEOTIDYLTRANSFERASE"/>
    <property type="match status" value="1"/>
</dbReference>
<dbReference type="HOGENOM" id="CLU_019592_2_1_1"/>
<dbReference type="CDD" id="cd05398">
    <property type="entry name" value="NT_ClassII-CCAase"/>
    <property type="match status" value="1"/>
</dbReference>
<evidence type="ECO:0000259" key="6">
    <source>
        <dbReference type="Pfam" id="PF01743"/>
    </source>
</evidence>
<gene>
    <name evidence="7" type="ORF">PMAA_047270</name>
</gene>
<dbReference type="AlphaFoldDB" id="B6QNZ2"/>
<feature type="domain" description="Poly A polymerase head" evidence="6">
    <location>
        <begin position="172"/>
        <end position="258"/>
    </location>
</feature>
<feature type="region of interest" description="Disordered" evidence="5">
    <location>
        <begin position="117"/>
        <end position="152"/>
    </location>
</feature>
<evidence type="ECO:0000256" key="2">
    <source>
        <dbReference type="ARBA" id="ARBA00022679"/>
    </source>
</evidence>
<evidence type="ECO:0000256" key="3">
    <source>
        <dbReference type="ARBA" id="ARBA00022884"/>
    </source>
</evidence>
<evidence type="ECO:0000256" key="4">
    <source>
        <dbReference type="RuleBase" id="RU003953"/>
    </source>
</evidence>
<sequence length="607" mass="68691">MAMDSTKEISYPEPPNKRVKLADQNINRLDAKMTPSITTQIDLSPAEQLLRTLLLDCRNHVATPRDSENGNNPNAGDMWFVGGWVRDKLLGNQSCDIDVAMSNMTGPEFASHLKDFLSSESRPAQPAELSTSEPDEKSKTQAQTKGDIYKQQATKAGLSTEIRGFYEIDRNPKKGKHLQTTSAKIFGLDIDFVNLRTETQELQVENLSRVGREFGSSAEEDAYRRDATVNAIFYNLDTQRVEDYTTKGLQDLEAKVLRTPLDARVTFTDDPLRILRFVRLASTLGFTIDEGDTQQAMKSPEIQSLIGTRISPERIGLELKKMVTGPDPVTALLWIHRLKLYKHVFLGEQQKGVLDRLAESKASEKKGWASDKEEYVWPLAWPDACKTVSELLSSHNNRLVATELAQSQDLELVWQMALWCSLALLCRPQDTHPFPVVKPAINAIKPTNEKSKLLESSLSNMHEIRSTIDRVVESKDKGSLRRSTIGTAIRSWGKTWRLQVLFTLLTDILSDKSRTKGLIDRYSAFLQFIIDQKLQDAPSMKQILTGGDIKTLFQLRRSGPFMNSVMKAALEWQLDHEADYENDDELREKAIEWLRGQKEQLKIPDPD</sequence>
<keyword evidence="3 4" id="KW-0694">RNA-binding</keyword>
<dbReference type="Gene3D" id="3.30.460.10">
    <property type="entry name" value="Beta Polymerase, domain 2"/>
    <property type="match status" value="1"/>
</dbReference>
<evidence type="ECO:0000313" key="8">
    <source>
        <dbReference type="Proteomes" id="UP000001294"/>
    </source>
</evidence>
<accession>B6QNZ2</accession>